<sequence>MFVDEIKRAAETAARIELPAVSAALWKAFGAGQISEAEAATLSDLIEARKAVQAAAAPPRRAIGSRPRTSASLERRRRWAASGRLPPALAARFTTAEVAALAVIAAETARHGRCTLAHAHIAAVAGVSVSTVKRAVKAARDCALLEVQVRRVSAFRNDTNVVAIISREWLSWLRLARTGGGVQNRTGTPTLFSRTEKKGPVEKVKGSAGEQGRKHLGGRLDSHRMAEAAGAM</sequence>
<evidence type="ECO:0000313" key="2">
    <source>
        <dbReference type="EMBL" id="OHV14803.1"/>
    </source>
</evidence>
<gene>
    <name evidence="2" type="ORF">BK022_23715</name>
</gene>
<feature type="compositionally biased region" description="Basic and acidic residues" evidence="1">
    <location>
        <begin position="194"/>
        <end position="205"/>
    </location>
</feature>
<comment type="caution">
    <text evidence="2">The sequence shown here is derived from an EMBL/GenBank/DDBJ whole genome shotgun (WGS) entry which is preliminary data.</text>
</comment>
<organism evidence="2 3">
    <name type="scientific">Methylorubrum extorquens</name>
    <name type="common">Methylobacterium dichloromethanicum</name>
    <name type="synonym">Methylobacterium extorquens</name>
    <dbReference type="NCBI Taxonomy" id="408"/>
    <lineage>
        <taxon>Bacteria</taxon>
        <taxon>Pseudomonadati</taxon>
        <taxon>Pseudomonadota</taxon>
        <taxon>Alphaproteobacteria</taxon>
        <taxon>Hyphomicrobiales</taxon>
        <taxon>Methylobacteriaceae</taxon>
        <taxon>Methylorubrum</taxon>
    </lineage>
</organism>
<name>A0A1S1NVR3_METEX</name>
<dbReference type="EMBL" id="MNAO01000430">
    <property type="protein sequence ID" value="OHV14803.1"/>
    <property type="molecule type" value="Genomic_DNA"/>
</dbReference>
<dbReference type="AlphaFoldDB" id="A0A1S1NVR3"/>
<feature type="compositionally biased region" description="Polar residues" evidence="1">
    <location>
        <begin position="184"/>
        <end position="193"/>
    </location>
</feature>
<protein>
    <recommendedName>
        <fullName evidence="4">Helix-turn-helix domain-containing protein</fullName>
    </recommendedName>
</protein>
<evidence type="ECO:0000313" key="3">
    <source>
        <dbReference type="Proteomes" id="UP000180215"/>
    </source>
</evidence>
<proteinExistence type="predicted"/>
<reference evidence="2 3" key="1">
    <citation type="submission" date="2016-10" db="EMBL/GenBank/DDBJ databases">
        <title>Draft genome sequence of Methylobacterium extorquens CP3, a seed endophyte of Crotalaria pumila with plant growth-promoting and metal tolerance properties.</title>
        <authorList>
            <person name="Sanchez-Lopez A.S."/>
            <person name="Van Hamme J.D."/>
            <person name="Thijs S."/>
            <person name="Mcammond B.M."/>
            <person name="Stevens V."/>
            <person name="Gonzalez-Chavez M.D.C."/>
            <person name="Vangronsveld J."/>
        </authorList>
    </citation>
    <scope>NUCLEOTIDE SEQUENCE [LARGE SCALE GENOMIC DNA]</scope>
    <source>
        <strain evidence="2 3">CP3</strain>
    </source>
</reference>
<feature type="region of interest" description="Disordered" evidence="1">
    <location>
        <begin position="184"/>
        <end position="232"/>
    </location>
</feature>
<accession>A0A1S1NVR3</accession>
<evidence type="ECO:0000256" key="1">
    <source>
        <dbReference type="SAM" id="MobiDB-lite"/>
    </source>
</evidence>
<dbReference type="Proteomes" id="UP000180215">
    <property type="component" value="Unassembled WGS sequence"/>
</dbReference>
<evidence type="ECO:0008006" key="4">
    <source>
        <dbReference type="Google" id="ProtNLM"/>
    </source>
</evidence>